<dbReference type="RefSeq" id="WP_317224674.1">
    <property type="nucleotide sequence ID" value="NZ_JAWJEJ010000001.1"/>
</dbReference>
<keyword evidence="1" id="KW-0677">Repeat</keyword>
<dbReference type="PROSITE" id="PS50005">
    <property type="entry name" value="TPR"/>
    <property type="match status" value="1"/>
</dbReference>
<reference evidence="6 7" key="1">
    <citation type="submission" date="2023-10" db="EMBL/GenBank/DDBJ databases">
        <title>Sphingomonas sp. HF-S4 16S ribosomal RNA gene Genome sequencing and assembly.</title>
        <authorList>
            <person name="Lee H."/>
        </authorList>
    </citation>
    <scope>NUCLEOTIDE SEQUENCE [LARGE SCALE GENOMIC DNA]</scope>
    <source>
        <strain evidence="6 7">HF-S4</strain>
    </source>
</reference>
<dbReference type="Gene3D" id="1.25.40.10">
    <property type="entry name" value="Tetratricopeptide repeat domain"/>
    <property type="match status" value="2"/>
</dbReference>
<gene>
    <name evidence="6" type="ORF">RZN05_00540</name>
</gene>
<dbReference type="Gene3D" id="2.60.40.3140">
    <property type="match status" value="1"/>
</dbReference>
<keyword evidence="7" id="KW-1185">Reference proteome</keyword>
<evidence type="ECO:0000256" key="1">
    <source>
        <dbReference type="ARBA" id="ARBA00022737"/>
    </source>
</evidence>
<dbReference type="PANTHER" id="PTHR44858:SF1">
    <property type="entry name" value="UDP-N-ACETYLGLUCOSAMINE--PEPTIDE N-ACETYLGLUCOSAMINYLTRANSFERASE SPINDLY-RELATED"/>
    <property type="match status" value="1"/>
</dbReference>
<evidence type="ECO:0000259" key="5">
    <source>
        <dbReference type="Pfam" id="PF12969"/>
    </source>
</evidence>
<protein>
    <submittedName>
        <fullName evidence="6">DUF3857 domain-containing protein</fullName>
    </submittedName>
</protein>
<dbReference type="PROSITE" id="PS50293">
    <property type="entry name" value="TPR_REGION"/>
    <property type="match status" value="1"/>
</dbReference>
<keyword evidence="2 3" id="KW-0802">TPR repeat</keyword>
<keyword evidence="4" id="KW-0732">Signal</keyword>
<evidence type="ECO:0000256" key="4">
    <source>
        <dbReference type="SAM" id="SignalP"/>
    </source>
</evidence>
<dbReference type="Proteomes" id="UP001273531">
    <property type="component" value="Unassembled WGS sequence"/>
</dbReference>
<evidence type="ECO:0000256" key="2">
    <source>
        <dbReference type="ARBA" id="ARBA00022803"/>
    </source>
</evidence>
<evidence type="ECO:0000313" key="7">
    <source>
        <dbReference type="Proteomes" id="UP001273531"/>
    </source>
</evidence>
<dbReference type="InterPro" id="IPR050498">
    <property type="entry name" value="Ycf3"/>
</dbReference>
<organism evidence="6 7">
    <name type="scientific">Sphingomonas agrestis</name>
    <dbReference type="NCBI Taxonomy" id="3080540"/>
    <lineage>
        <taxon>Bacteria</taxon>
        <taxon>Pseudomonadati</taxon>
        <taxon>Pseudomonadota</taxon>
        <taxon>Alphaproteobacteria</taxon>
        <taxon>Sphingomonadales</taxon>
        <taxon>Sphingomonadaceae</taxon>
        <taxon>Sphingomonas</taxon>
    </lineage>
</organism>
<dbReference type="InterPro" id="IPR038765">
    <property type="entry name" value="Papain-like_cys_pep_sf"/>
</dbReference>
<feature type="chain" id="PRO_5045646972" evidence="4">
    <location>
        <begin position="17"/>
        <end position="928"/>
    </location>
</feature>
<dbReference type="EMBL" id="JAWJEJ010000001">
    <property type="protein sequence ID" value="MDV3455453.1"/>
    <property type="molecule type" value="Genomic_DNA"/>
</dbReference>
<feature type="domain" description="DUF3857" evidence="5">
    <location>
        <begin position="58"/>
        <end position="219"/>
    </location>
</feature>
<dbReference type="InterPro" id="IPR024618">
    <property type="entry name" value="DUF3857"/>
</dbReference>
<dbReference type="PANTHER" id="PTHR44858">
    <property type="entry name" value="TETRATRICOPEPTIDE REPEAT PROTEIN 6"/>
    <property type="match status" value="1"/>
</dbReference>
<comment type="caution">
    <text evidence="6">The sequence shown here is derived from an EMBL/GenBank/DDBJ whole genome shotgun (WGS) entry which is preliminary data.</text>
</comment>
<dbReference type="Pfam" id="PF12969">
    <property type="entry name" value="DUF3857"/>
    <property type="match status" value="1"/>
</dbReference>
<evidence type="ECO:0000256" key="3">
    <source>
        <dbReference type="PROSITE-ProRule" id="PRU00339"/>
    </source>
</evidence>
<dbReference type="SUPFAM" id="SSF48452">
    <property type="entry name" value="TPR-like"/>
    <property type="match status" value="1"/>
</dbReference>
<dbReference type="SMART" id="SM00028">
    <property type="entry name" value="TPR"/>
    <property type="match status" value="3"/>
</dbReference>
<feature type="signal peptide" evidence="4">
    <location>
        <begin position="1"/>
        <end position="16"/>
    </location>
</feature>
<dbReference type="InterPro" id="IPR019734">
    <property type="entry name" value="TPR_rpt"/>
</dbReference>
<feature type="repeat" description="TPR" evidence="3">
    <location>
        <begin position="851"/>
        <end position="884"/>
    </location>
</feature>
<accession>A0ABU3Y2J7</accession>
<sequence>MTFAAVLLCAPAVAYAGDKPLYQPAPAWVVAAPAPDAAKRTDSDPALVIMDQQHRVGDGQVWEYTDQATRILSSQAMRDSGTVTLPWQPDAGDLIVHRAEILRGGEKIDLIAAGQRFEVLRREEQLEQWQLSGMLTATMTVEGLRVGDVLRMSYSVTSRDKALQGNVQTSIGLMAAPARAQFARARLSWPVGTELKWRSYADGLAPKVVQRDGFNEIDITLPLAKPAELPADAPARYHKLSMLEATSFAHWPAVSRVMAPLYRTDGLIAAGSPLAGEVAKIAAKSSDPRTRTALALRLVQDEVRYLFKGMDGGNYTPQKPADTWSMRYGDCKAKTLLLLAILHQLGIEAEPVVASAQLSDHVAQRLPGPGAFDHVIVRAAIGGKSLWLDGTGNGTRLADLDDTPPFRNILPLRAEGAGLMPLAMHPPGRPPVEIDVELDQSAGLNLPTPFTVVFTVRGAMAEMYHTNASQADKEQLTAIAQSMVGSVLGEALIGERSWTYDAETSTTRITAKGIVSSAWRMVDGRLRMKFDKAMEKSSFSPDRARPAWKDIPAMTAPMAFSTLLRMRVHLPAKGVGFELEGDRVLPARLAGTTMRRKVAMEGAWATLEDAAETDGAEIAAADIPAARAQVALAQSRLLTLVAPADYPARWKVVAEARGTKAFAPILAAYATVIAHEPEEALGYSNRANFLNGVWDWKEAAADMDKAIAIEPSAELYFTRSRIRTMLRDDKGALADIDAGLALDPSSTAGVAQREMLRFRAGERDAALAALAERIEAGGTEKLTFVARRADLLAEAGRGEEAIAALDGVIKVNPGNATLLNERCWIKGTLGAALDTALKDCTKGIELAENPASIYDSRAMVYYRMGRMEDALADLDAALELSPTQGASLYMRGVIRKKMGDARGNDDLGAARMMSSRIDEDYARWGIKP</sequence>
<dbReference type="InterPro" id="IPR011990">
    <property type="entry name" value="TPR-like_helical_dom_sf"/>
</dbReference>
<dbReference type="Gene3D" id="3.10.620.30">
    <property type="match status" value="1"/>
</dbReference>
<name>A0ABU3Y2J7_9SPHN</name>
<evidence type="ECO:0000313" key="6">
    <source>
        <dbReference type="EMBL" id="MDV3455453.1"/>
    </source>
</evidence>
<proteinExistence type="predicted"/>
<dbReference type="SUPFAM" id="SSF54001">
    <property type="entry name" value="Cysteine proteinases"/>
    <property type="match status" value="1"/>
</dbReference>